<sequence>MTGGRDKLAELLQRAGLEIAGEGRIEDVLPPRAAWRPIISGGAKPTVAVRGDRPDLVAEFNAQWHRLAVDGGIIREDGVFLIDVAGNWTGRAARSWTRVRLTAQWDLAGVLGERPGQPEFVALSTNGDSLLGATTEEDEVWLVSVDRPGERQEAAAQETSQERAAAWASLLRGPGPSERLREMWANGLALNPAVPEDMHASLLDLSPFLLWRPMPASVVDAAIAHPDWKTRGRVAESQPNITAEQWARLILGEQDARHRWILTMLAADRRAELTDTAYQQLAADPSARVREETARLPGLPVRILTALAADPDPAVRALACRGAWPHLDGPARHVLIDDPDGKVRTAALLCHHQDHPMPRSVFNSEGLEDRAVETSRLERDLAEHLARHGDPAQRRSLARNPRLDPDLVTLLAQDPDEDVRFEVSKRPDLTEEQRAHVRIDFDPRAHYYPLDWVMALHDDPDAMRRLAASSHPLVRRSVARAKRLPSDVVKVLARDEDRVVRLFLAESCDDAPADMLLEVWQWWTGSLSTPDRPHGHPNFPRTNLLRYADDPNPRMRQLALDDAESTAELVERFSRDGNEEVRYRAASDPRLTSASAVRLLDDPHEHVRQAAARHPQLPARVLVGLLRDADTAEAAARCPALPAHVIRQMIQRLQFSATAPEGTLPS</sequence>
<evidence type="ECO:0000313" key="2">
    <source>
        <dbReference type="Proteomes" id="UP000450000"/>
    </source>
</evidence>
<protein>
    <submittedName>
        <fullName evidence="1">PE-PGRS family protein</fullName>
    </submittedName>
</protein>
<gene>
    <name evidence="1" type="ORF">F7Q99_29085</name>
</gene>
<proteinExistence type="predicted"/>
<dbReference type="Gene3D" id="1.25.10.10">
    <property type="entry name" value="Leucine-rich Repeat Variant"/>
    <property type="match status" value="2"/>
</dbReference>
<dbReference type="SUPFAM" id="SSF48371">
    <property type="entry name" value="ARM repeat"/>
    <property type="match status" value="1"/>
</dbReference>
<comment type="caution">
    <text evidence="1">The sequence shown here is derived from an EMBL/GenBank/DDBJ whole genome shotgun (WGS) entry which is preliminary data.</text>
</comment>
<dbReference type="RefSeq" id="WP_153466911.1">
    <property type="nucleotide sequence ID" value="NZ_WBOF01000002.1"/>
</dbReference>
<keyword evidence="2" id="KW-1185">Reference proteome</keyword>
<organism evidence="1 2">
    <name type="scientific">Streptomyces kaniharaensis</name>
    <dbReference type="NCBI Taxonomy" id="212423"/>
    <lineage>
        <taxon>Bacteria</taxon>
        <taxon>Bacillati</taxon>
        <taxon>Actinomycetota</taxon>
        <taxon>Actinomycetes</taxon>
        <taxon>Kitasatosporales</taxon>
        <taxon>Streptomycetaceae</taxon>
        <taxon>Streptomyces</taxon>
    </lineage>
</organism>
<dbReference type="Proteomes" id="UP000450000">
    <property type="component" value="Unassembled WGS sequence"/>
</dbReference>
<name>A0A6N7KZC5_9ACTN</name>
<dbReference type="OrthoDB" id="3699606at2"/>
<dbReference type="InterPro" id="IPR011989">
    <property type="entry name" value="ARM-like"/>
</dbReference>
<accession>A0A6N7KZC5</accession>
<evidence type="ECO:0000313" key="1">
    <source>
        <dbReference type="EMBL" id="MQS16175.1"/>
    </source>
</evidence>
<dbReference type="InterPro" id="IPR016024">
    <property type="entry name" value="ARM-type_fold"/>
</dbReference>
<dbReference type="AlphaFoldDB" id="A0A6N7KZC5"/>
<reference evidence="1 2" key="1">
    <citation type="submission" date="2019-09" db="EMBL/GenBank/DDBJ databases">
        <title>Genome Sequences of Streptomyces kaniharaensis ATCC 21070.</title>
        <authorList>
            <person name="Zhu W."/>
            <person name="De Crecy-Lagard V."/>
            <person name="Richards N.G."/>
        </authorList>
    </citation>
    <scope>NUCLEOTIDE SEQUENCE [LARGE SCALE GENOMIC DNA]</scope>
    <source>
        <strain evidence="1 2">SF-557</strain>
    </source>
</reference>
<dbReference type="EMBL" id="WBOF01000002">
    <property type="protein sequence ID" value="MQS16175.1"/>
    <property type="molecule type" value="Genomic_DNA"/>
</dbReference>